<dbReference type="AlphaFoldDB" id="A0A2L0FAP6"/>
<dbReference type="PROSITE" id="PS50011">
    <property type="entry name" value="PROTEIN_KINASE_DOM"/>
    <property type="match status" value="1"/>
</dbReference>
<dbReference type="GO" id="GO:0005524">
    <property type="term" value="F:ATP binding"/>
    <property type="evidence" value="ECO:0007669"/>
    <property type="project" value="UniProtKB-KW"/>
</dbReference>
<dbReference type="EMBL" id="CP012673">
    <property type="protein sequence ID" value="AUX48655.1"/>
    <property type="molecule type" value="Genomic_DNA"/>
</dbReference>
<dbReference type="InterPro" id="IPR011009">
    <property type="entry name" value="Kinase-like_dom_sf"/>
</dbReference>
<dbReference type="GO" id="GO:0004674">
    <property type="term" value="F:protein serine/threonine kinase activity"/>
    <property type="evidence" value="ECO:0007669"/>
    <property type="project" value="UniProtKB-EC"/>
</dbReference>
<dbReference type="PANTHER" id="PTHR43289">
    <property type="entry name" value="MITOGEN-ACTIVATED PROTEIN KINASE KINASE KINASE 20-RELATED"/>
    <property type="match status" value="1"/>
</dbReference>
<dbReference type="Pfam" id="PF00069">
    <property type="entry name" value="Pkinase"/>
    <property type="match status" value="1"/>
</dbReference>
<dbReference type="SUPFAM" id="SSF56112">
    <property type="entry name" value="Protein kinase-like (PK-like)"/>
    <property type="match status" value="1"/>
</dbReference>
<dbReference type="CDD" id="cd14014">
    <property type="entry name" value="STKc_PknB_like"/>
    <property type="match status" value="1"/>
</dbReference>
<evidence type="ECO:0000256" key="3">
    <source>
        <dbReference type="ARBA" id="ARBA00022777"/>
    </source>
</evidence>
<dbReference type="PROSITE" id="PS00108">
    <property type="entry name" value="PROTEIN_KINASE_ST"/>
    <property type="match status" value="1"/>
</dbReference>
<keyword evidence="1 6" id="KW-0808">Transferase</keyword>
<sequence length="499" mass="52762">MMIDGFATRDDETRAFSQEERSFARGELARGARAGDYVVGYSIARGGCGAVYMARHAQTGARVAIKVLHGTLAASPKMVRRFLREVEVVRLLNHPGIVAIHDAGELADGRPFYVMEHLDGVTLDVLLRQEGRLSPTQALELLEPICSALDAAHAAGIVHRDVKASNIFVTGGAPRSVKLLDFGIAKLMEPDAGASGFTTAGRAPGTLTIMAPEQILGGPIDARVDVYALGVLLHRLLTGKLPFYSPDATELLRQHLEEPPPRPSRRTPLPAALDAVVLRCLEKQPDLRFPSVMSFLGTLREAVGEPAPRLGSLPDLVADAIAIHVDLRARLDADEIDDLLAEEIGRVLDLAEERLRGAGLALVSMTGNEILAMRVLPCDAEGALRGRRGVIELAAALHDEIAIGTRAARPGARVHANLCLHAGPVAVRSTQSPEIVGGALARVGAWAPAEDVDELCATAEAVRGIDDLELSAGPPGLVLISACPGQISSPAPTLRSGPA</sequence>
<dbReference type="SMART" id="SM00220">
    <property type="entry name" value="S_TKc"/>
    <property type="match status" value="1"/>
</dbReference>
<dbReference type="InterPro" id="IPR000719">
    <property type="entry name" value="Prot_kinase_dom"/>
</dbReference>
<name>A0A2L0FAP6_SORCE</name>
<keyword evidence="2" id="KW-0547">Nucleotide-binding</keyword>
<evidence type="ECO:0000256" key="2">
    <source>
        <dbReference type="ARBA" id="ARBA00022741"/>
    </source>
</evidence>
<dbReference type="PANTHER" id="PTHR43289:SF6">
    <property type="entry name" value="SERINE_THREONINE-PROTEIN KINASE NEKL-3"/>
    <property type="match status" value="1"/>
</dbReference>
<dbReference type="Gene3D" id="3.30.200.20">
    <property type="entry name" value="Phosphorylase Kinase, domain 1"/>
    <property type="match status" value="1"/>
</dbReference>
<dbReference type="EC" id="2.7.11.1" evidence="6"/>
<dbReference type="Proteomes" id="UP000238348">
    <property type="component" value="Chromosome"/>
</dbReference>
<proteinExistence type="predicted"/>
<evidence type="ECO:0000259" key="5">
    <source>
        <dbReference type="PROSITE" id="PS50011"/>
    </source>
</evidence>
<evidence type="ECO:0000256" key="4">
    <source>
        <dbReference type="ARBA" id="ARBA00022840"/>
    </source>
</evidence>
<dbReference type="InterPro" id="IPR008271">
    <property type="entry name" value="Ser/Thr_kinase_AS"/>
</dbReference>
<feature type="domain" description="Protein kinase" evidence="5">
    <location>
        <begin position="37"/>
        <end position="303"/>
    </location>
</feature>
<keyword evidence="3 6" id="KW-0418">Kinase</keyword>
<accession>A0A2L0FAP6</accession>
<protein>
    <submittedName>
        <fullName evidence="6">Protein kinase</fullName>
        <ecNumber evidence="6">2.7.11.1</ecNumber>
    </submittedName>
</protein>
<gene>
    <name evidence="6" type="ORF">SOCE26_101960</name>
</gene>
<reference evidence="6 7" key="1">
    <citation type="submission" date="2015-09" db="EMBL/GenBank/DDBJ databases">
        <title>Sorangium comparison.</title>
        <authorList>
            <person name="Zaburannyi N."/>
            <person name="Bunk B."/>
            <person name="Overmann J."/>
            <person name="Mueller R."/>
        </authorList>
    </citation>
    <scope>NUCLEOTIDE SEQUENCE [LARGE SCALE GENOMIC DNA]</scope>
    <source>
        <strain evidence="6 7">So ce26</strain>
    </source>
</reference>
<organism evidence="6 7">
    <name type="scientific">Sorangium cellulosum</name>
    <name type="common">Polyangium cellulosum</name>
    <dbReference type="NCBI Taxonomy" id="56"/>
    <lineage>
        <taxon>Bacteria</taxon>
        <taxon>Pseudomonadati</taxon>
        <taxon>Myxococcota</taxon>
        <taxon>Polyangia</taxon>
        <taxon>Polyangiales</taxon>
        <taxon>Polyangiaceae</taxon>
        <taxon>Sorangium</taxon>
    </lineage>
</organism>
<dbReference type="RefSeq" id="WP_234023177.1">
    <property type="nucleotide sequence ID" value="NZ_CP012673.1"/>
</dbReference>
<evidence type="ECO:0000256" key="1">
    <source>
        <dbReference type="ARBA" id="ARBA00022679"/>
    </source>
</evidence>
<keyword evidence="4" id="KW-0067">ATP-binding</keyword>
<evidence type="ECO:0000313" key="6">
    <source>
        <dbReference type="EMBL" id="AUX48655.1"/>
    </source>
</evidence>
<dbReference type="Gene3D" id="1.10.510.10">
    <property type="entry name" value="Transferase(Phosphotransferase) domain 1"/>
    <property type="match status" value="1"/>
</dbReference>
<evidence type="ECO:0000313" key="7">
    <source>
        <dbReference type="Proteomes" id="UP000238348"/>
    </source>
</evidence>